<keyword evidence="3" id="KW-1185">Reference proteome</keyword>
<reference evidence="2 3" key="1">
    <citation type="submission" date="2018-11" db="EMBL/GenBank/DDBJ databases">
        <title>Draft genome sequence of Ferruginibacter sp. BO-59.</title>
        <authorList>
            <person name="Im W.T."/>
        </authorList>
    </citation>
    <scope>NUCLEOTIDE SEQUENCE [LARGE SCALE GENOMIC DNA]</scope>
    <source>
        <strain evidence="2 3">BO-59</strain>
    </source>
</reference>
<organism evidence="2 3">
    <name type="scientific">Hanamia caeni</name>
    <dbReference type="NCBI Taxonomy" id="2294116"/>
    <lineage>
        <taxon>Bacteria</taxon>
        <taxon>Pseudomonadati</taxon>
        <taxon>Bacteroidota</taxon>
        <taxon>Chitinophagia</taxon>
        <taxon>Chitinophagales</taxon>
        <taxon>Chitinophagaceae</taxon>
        <taxon>Hanamia</taxon>
    </lineage>
</organism>
<dbReference type="InterPro" id="IPR011335">
    <property type="entry name" value="Restrct_endonuc-II-like"/>
</dbReference>
<dbReference type="Pfam" id="PF05685">
    <property type="entry name" value="Uma2"/>
    <property type="match status" value="1"/>
</dbReference>
<dbReference type="InterPro" id="IPR012296">
    <property type="entry name" value="Nuclease_put_TT1808"/>
</dbReference>
<keyword evidence="2" id="KW-0255">Endonuclease</keyword>
<keyword evidence="2" id="KW-0378">Hydrolase</keyword>
<protein>
    <submittedName>
        <fullName evidence="2">Uma2 family endonuclease</fullName>
    </submittedName>
</protein>
<evidence type="ECO:0000313" key="2">
    <source>
        <dbReference type="EMBL" id="RNI39206.1"/>
    </source>
</evidence>
<dbReference type="CDD" id="cd06260">
    <property type="entry name" value="DUF820-like"/>
    <property type="match status" value="1"/>
</dbReference>
<keyword evidence="2" id="KW-0540">Nuclease</keyword>
<sequence>MILPLHGLNYDGLSDDEFFEFCLNNTQSRIERDNNRQIILMPPAGALTASFNIRLAAQLELWNQKEKSGITFDSSAGFTLPDDSVFSPDASWMHKEKWERVSAEDKKKFAHVCPDFVIELKSPSDNLKYLKNKMNKWIENGCSLAWLINPEDKIAFIYRKDGTVDKITGFENIVSGEDILPGFELNLSILNR</sequence>
<dbReference type="EMBL" id="RJJR01000002">
    <property type="protein sequence ID" value="RNI39206.1"/>
    <property type="molecule type" value="Genomic_DNA"/>
</dbReference>
<dbReference type="Gene3D" id="3.90.1570.10">
    <property type="entry name" value="tt1808, chain A"/>
    <property type="match status" value="1"/>
</dbReference>
<gene>
    <name evidence="2" type="ORF">EFY79_04515</name>
</gene>
<name>A0A3M9NN54_9BACT</name>
<dbReference type="PANTHER" id="PTHR34107:SF7">
    <property type="entry name" value="SLR2092 PROTEIN"/>
    <property type="match status" value="1"/>
</dbReference>
<dbReference type="Proteomes" id="UP000267223">
    <property type="component" value="Unassembled WGS sequence"/>
</dbReference>
<proteinExistence type="predicted"/>
<comment type="caution">
    <text evidence="2">The sequence shown here is derived from an EMBL/GenBank/DDBJ whole genome shotgun (WGS) entry which is preliminary data.</text>
</comment>
<feature type="domain" description="Putative restriction endonuclease" evidence="1">
    <location>
        <begin position="16"/>
        <end position="187"/>
    </location>
</feature>
<evidence type="ECO:0000259" key="1">
    <source>
        <dbReference type="Pfam" id="PF05685"/>
    </source>
</evidence>
<dbReference type="PANTHER" id="PTHR34107">
    <property type="entry name" value="SLL0198 PROTEIN-RELATED"/>
    <property type="match status" value="1"/>
</dbReference>
<dbReference type="SUPFAM" id="SSF52980">
    <property type="entry name" value="Restriction endonuclease-like"/>
    <property type="match status" value="1"/>
</dbReference>
<dbReference type="AlphaFoldDB" id="A0A3M9NN54"/>
<accession>A0A3M9NN54</accession>
<dbReference type="InterPro" id="IPR008538">
    <property type="entry name" value="Uma2"/>
</dbReference>
<dbReference type="GO" id="GO:0004519">
    <property type="term" value="F:endonuclease activity"/>
    <property type="evidence" value="ECO:0007669"/>
    <property type="project" value="UniProtKB-KW"/>
</dbReference>
<evidence type="ECO:0000313" key="3">
    <source>
        <dbReference type="Proteomes" id="UP000267223"/>
    </source>
</evidence>
<dbReference type="OrthoDB" id="9799703at2"/>